<name>A0A1X0IJQ2_MYCRH</name>
<evidence type="ECO:0008006" key="5">
    <source>
        <dbReference type="Google" id="ProtNLM"/>
    </source>
</evidence>
<proteinExistence type="predicted"/>
<feature type="chain" id="PRO_5039319764" description="MspA protein" evidence="2">
    <location>
        <begin position="21"/>
        <end position="385"/>
    </location>
</feature>
<evidence type="ECO:0000313" key="3">
    <source>
        <dbReference type="EMBL" id="ORB47994.1"/>
    </source>
</evidence>
<feature type="signal peptide" evidence="2">
    <location>
        <begin position="1"/>
        <end position="20"/>
    </location>
</feature>
<keyword evidence="2" id="KW-0732">Signal</keyword>
<evidence type="ECO:0000256" key="2">
    <source>
        <dbReference type="SAM" id="SignalP"/>
    </source>
</evidence>
<gene>
    <name evidence="3" type="ORF">BST42_26560</name>
</gene>
<dbReference type="Proteomes" id="UP000192534">
    <property type="component" value="Unassembled WGS sequence"/>
</dbReference>
<reference evidence="3 4" key="1">
    <citation type="submission" date="2016-12" db="EMBL/GenBank/DDBJ databases">
        <title>The new phylogeny of genus Mycobacterium.</title>
        <authorList>
            <person name="Tortoli E."/>
            <person name="Trovato A."/>
            <person name="Cirillo D.M."/>
        </authorList>
    </citation>
    <scope>NUCLEOTIDE SEQUENCE [LARGE SCALE GENOMIC DNA]</scope>
    <source>
        <strain evidence="3 4">DSM 44223</strain>
    </source>
</reference>
<dbReference type="EMBL" id="MVIH01000022">
    <property type="protein sequence ID" value="ORB47994.1"/>
    <property type="molecule type" value="Genomic_DNA"/>
</dbReference>
<evidence type="ECO:0000313" key="4">
    <source>
        <dbReference type="Proteomes" id="UP000192534"/>
    </source>
</evidence>
<protein>
    <recommendedName>
        <fullName evidence="5">MspA protein</fullName>
    </recommendedName>
</protein>
<dbReference type="AlphaFoldDB" id="A0A1X0IJQ2"/>
<accession>A0A1X0IJQ2</accession>
<sequence>MQTVLAGMATSVLAAGLVTANSDVARRPSAPAQPQVALAATTIPIIDFDWILGPLRVARKLTIGSGVSPNGLVSLDGAADTWWDASVGPTGEVKSSFTLPVTLAQTAPTADLGFEPEWKSSVVFSPLGAAGPTIDFAPDLTSKFHLIEYRGGVEGYGFGVTGTLLQAGLQGGATSPVTMFGGSVTLGEYKTQLSVLPSGGLKASFGFAPYFGGGGGSIQLGTTKIGTTLPSGQFKAETKLCLGSAAASCGGVIAGVSISAMLGGALLAINSKDVLSIDFPDSLTVELKTGSLAVTGNIGGTVTIGTTKLGGVIPINIKISPPAAASASSTAPTAETAAAQKSVKSASASSNATSRKAVAGKGTASTKSPKAGTKRGAKTGRSGRD</sequence>
<evidence type="ECO:0000256" key="1">
    <source>
        <dbReference type="SAM" id="MobiDB-lite"/>
    </source>
</evidence>
<feature type="region of interest" description="Disordered" evidence="1">
    <location>
        <begin position="330"/>
        <end position="385"/>
    </location>
</feature>
<comment type="caution">
    <text evidence="3">The sequence shown here is derived from an EMBL/GenBank/DDBJ whole genome shotgun (WGS) entry which is preliminary data.</text>
</comment>
<feature type="compositionally biased region" description="Low complexity" evidence="1">
    <location>
        <begin position="330"/>
        <end position="357"/>
    </location>
</feature>
<keyword evidence="4" id="KW-1185">Reference proteome</keyword>
<organism evidence="3 4">
    <name type="scientific">Mycolicibacterium rhodesiae</name>
    <name type="common">Mycobacterium rhodesiae</name>
    <dbReference type="NCBI Taxonomy" id="36814"/>
    <lineage>
        <taxon>Bacteria</taxon>
        <taxon>Bacillati</taxon>
        <taxon>Actinomycetota</taxon>
        <taxon>Actinomycetes</taxon>
        <taxon>Mycobacteriales</taxon>
        <taxon>Mycobacteriaceae</taxon>
        <taxon>Mycolicibacterium</taxon>
    </lineage>
</organism>